<gene>
    <name evidence="4" type="ORF">JD79_02496</name>
</gene>
<dbReference type="PANTHER" id="PTHR43649:SF34">
    <property type="entry name" value="ABC TRANSPORTER PERIPLASMIC-BINDING PROTEIN YCJN-RELATED"/>
    <property type="match status" value="1"/>
</dbReference>
<evidence type="ECO:0000256" key="3">
    <source>
        <dbReference type="ARBA" id="ARBA00022729"/>
    </source>
</evidence>
<keyword evidence="5" id="KW-1185">Reference proteome</keyword>
<dbReference type="Pfam" id="PF01547">
    <property type="entry name" value="SBP_bac_1"/>
    <property type="match status" value="1"/>
</dbReference>
<keyword evidence="4" id="KW-0762">Sugar transport</keyword>
<dbReference type="Proteomes" id="UP000246661">
    <property type="component" value="Unassembled WGS sequence"/>
</dbReference>
<dbReference type="InterPro" id="IPR006059">
    <property type="entry name" value="SBP"/>
</dbReference>
<proteinExistence type="inferred from homology"/>
<comment type="similarity">
    <text evidence="1">Belongs to the bacterial solute-binding protein 1 family.</text>
</comment>
<name>A0A317QJ33_9ACTN</name>
<evidence type="ECO:0000256" key="2">
    <source>
        <dbReference type="ARBA" id="ARBA00022448"/>
    </source>
</evidence>
<evidence type="ECO:0000313" key="5">
    <source>
        <dbReference type="Proteomes" id="UP000246661"/>
    </source>
</evidence>
<reference evidence="5" key="1">
    <citation type="submission" date="2018-05" db="EMBL/GenBank/DDBJ databases">
        <authorList>
            <person name="Klenk H.-P."/>
            <person name="Huntemann M."/>
            <person name="Clum A."/>
            <person name="Pillay M."/>
            <person name="Palaniappan K."/>
            <person name="Varghese N."/>
            <person name="Mikhailova N."/>
            <person name="Stamatis D."/>
            <person name="Reddy T."/>
            <person name="Daum C."/>
            <person name="Shapiro N."/>
            <person name="Ivanova N."/>
            <person name="Kyrpides N."/>
            <person name="Woyke T."/>
        </authorList>
    </citation>
    <scope>NUCLEOTIDE SEQUENCE [LARGE SCALE GENOMIC DNA]</scope>
    <source>
        <strain evidence="5">DSM 45417</strain>
    </source>
</reference>
<dbReference type="InterPro" id="IPR050490">
    <property type="entry name" value="Bact_solute-bd_prot1"/>
</dbReference>
<dbReference type="RefSeq" id="WP_245900053.1">
    <property type="nucleotide sequence ID" value="NZ_QGTX01000001.1"/>
</dbReference>
<dbReference type="Gene3D" id="3.40.190.10">
    <property type="entry name" value="Periplasmic binding protein-like II"/>
    <property type="match status" value="2"/>
</dbReference>
<protein>
    <submittedName>
        <fullName evidence="4">Multiple sugar transport system substrate-binding protein</fullName>
    </submittedName>
</protein>
<dbReference type="SUPFAM" id="SSF53850">
    <property type="entry name" value="Periplasmic binding protein-like II"/>
    <property type="match status" value="1"/>
</dbReference>
<keyword evidence="3" id="KW-0732">Signal</keyword>
<evidence type="ECO:0000256" key="1">
    <source>
        <dbReference type="ARBA" id="ARBA00008520"/>
    </source>
</evidence>
<accession>A0A317QJ33</accession>
<dbReference type="AlphaFoldDB" id="A0A317QJ33"/>
<evidence type="ECO:0000313" key="4">
    <source>
        <dbReference type="EMBL" id="PWW23322.1"/>
    </source>
</evidence>
<dbReference type="PANTHER" id="PTHR43649">
    <property type="entry name" value="ARABINOSE-BINDING PROTEIN-RELATED"/>
    <property type="match status" value="1"/>
</dbReference>
<sequence length="416" mass="44066">MASTLAACGGGGSDSATPVLNWYINPDSGGQAAIAERCSEESGGAYTIQVSQLPRESSAQREQLVRRLAAEDSSIDIMSLDVVFPPELAQAGFLAPVPEDIAQEVSEGVLEGALQSATWEDELVTIPFWANTQLLWYRKSVAEAAGLDMTQPVTWDQLVEAAESQGVLLSAQGRRAESLMVWFNALIESAGGSIIEENSDNPEDVQWGLSSPESDRAAEVMATVANSSAVGAGFTTSSEDTSATEFESDAGGFMVNWPFVYARAQAAVEAGTLDASVPEDYGWALYPRVDADSPAAPPLGGIDLGVSAFSAHPDLAYDATACIVSDENQAEYMITNGNPASSAAVYDDPEVQEAYPMADTIRESLEAAASRPQTPYYSEVLGSLLREYHPPGAVDDQTGERAQELMQAVLSGEQLL</sequence>
<dbReference type="EMBL" id="QGTX01000001">
    <property type="protein sequence ID" value="PWW23322.1"/>
    <property type="molecule type" value="Genomic_DNA"/>
</dbReference>
<comment type="caution">
    <text evidence="4">The sequence shown here is derived from an EMBL/GenBank/DDBJ whole genome shotgun (WGS) entry which is preliminary data.</text>
</comment>
<organism evidence="4 5">
    <name type="scientific">Geodermatophilus normandii</name>
    <dbReference type="NCBI Taxonomy" id="1137989"/>
    <lineage>
        <taxon>Bacteria</taxon>
        <taxon>Bacillati</taxon>
        <taxon>Actinomycetota</taxon>
        <taxon>Actinomycetes</taxon>
        <taxon>Geodermatophilales</taxon>
        <taxon>Geodermatophilaceae</taxon>
        <taxon>Geodermatophilus</taxon>
    </lineage>
</organism>
<keyword evidence="2" id="KW-0813">Transport</keyword>